<evidence type="ECO:0000256" key="1">
    <source>
        <dbReference type="SAM" id="MobiDB-lite"/>
    </source>
</evidence>
<organism evidence="4">
    <name type="scientific">Enterobius vermicularis</name>
    <name type="common">Human pinworm</name>
    <dbReference type="NCBI Taxonomy" id="51028"/>
    <lineage>
        <taxon>Eukaryota</taxon>
        <taxon>Metazoa</taxon>
        <taxon>Ecdysozoa</taxon>
        <taxon>Nematoda</taxon>
        <taxon>Chromadorea</taxon>
        <taxon>Rhabditida</taxon>
        <taxon>Spirurina</taxon>
        <taxon>Oxyuridomorpha</taxon>
        <taxon>Oxyuroidea</taxon>
        <taxon>Oxyuridae</taxon>
        <taxon>Enterobius</taxon>
    </lineage>
</organism>
<dbReference type="WBParaSite" id="EVEC_0001299401-mRNA-1">
    <property type="protein sequence ID" value="EVEC_0001299401-mRNA-1"/>
    <property type="gene ID" value="EVEC_0001299401"/>
</dbReference>
<accession>A0A0N4VPR0</accession>
<feature type="region of interest" description="Disordered" evidence="1">
    <location>
        <begin position="44"/>
        <end position="67"/>
    </location>
</feature>
<evidence type="ECO:0000313" key="2">
    <source>
        <dbReference type="EMBL" id="VDD97405.1"/>
    </source>
</evidence>
<protein>
    <submittedName>
        <fullName evidence="2 4">Uncharacterized protein</fullName>
    </submittedName>
</protein>
<evidence type="ECO:0000313" key="4">
    <source>
        <dbReference type="WBParaSite" id="EVEC_0001299401-mRNA-1"/>
    </source>
</evidence>
<reference evidence="2 3" key="2">
    <citation type="submission" date="2018-10" db="EMBL/GenBank/DDBJ databases">
        <authorList>
            <consortium name="Pathogen Informatics"/>
        </authorList>
    </citation>
    <scope>NUCLEOTIDE SEQUENCE [LARGE SCALE GENOMIC DNA]</scope>
</reference>
<dbReference type="EMBL" id="UXUI01013594">
    <property type="protein sequence ID" value="VDD97405.1"/>
    <property type="molecule type" value="Genomic_DNA"/>
</dbReference>
<reference evidence="4" key="1">
    <citation type="submission" date="2017-02" db="UniProtKB">
        <authorList>
            <consortium name="WormBaseParasite"/>
        </authorList>
    </citation>
    <scope>IDENTIFICATION</scope>
</reference>
<sequence>MSPTEFLDPRKCRPKTIVVTSDGAKTTAQCYHKSLGSQEIQPLLSPFESPSEASPSKTPPHRQSSPQIILQQTLSYKYRNSRRSTGQFSVPGREYSNLSSFSSVYYNNFRRYSAESFRRSGYYSPINLSNRTLYCAKCYRSLLIDIESNIF</sequence>
<name>A0A0N4VPR0_ENTVE</name>
<dbReference type="AlphaFoldDB" id="A0A0N4VPR0"/>
<evidence type="ECO:0000313" key="3">
    <source>
        <dbReference type="Proteomes" id="UP000274131"/>
    </source>
</evidence>
<feature type="compositionally biased region" description="Low complexity" evidence="1">
    <location>
        <begin position="44"/>
        <end position="56"/>
    </location>
</feature>
<dbReference type="Proteomes" id="UP000274131">
    <property type="component" value="Unassembled WGS sequence"/>
</dbReference>
<proteinExistence type="predicted"/>
<keyword evidence="3" id="KW-1185">Reference proteome</keyword>
<gene>
    <name evidence="2" type="ORF">EVEC_LOCUS12156</name>
</gene>